<dbReference type="AlphaFoldDB" id="A0AAW5KAP7"/>
<dbReference type="InterPro" id="IPR015422">
    <property type="entry name" value="PyrdxlP-dep_Trfase_small"/>
</dbReference>
<keyword evidence="2" id="KW-0808">Transferase</keyword>
<dbReference type="RefSeq" id="WP_256182245.1">
    <property type="nucleotide sequence ID" value="NZ_JANFYT010000034.1"/>
</dbReference>
<dbReference type="GO" id="GO:0008483">
    <property type="term" value="F:transaminase activity"/>
    <property type="evidence" value="ECO:0007669"/>
    <property type="project" value="UniProtKB-KW"/>
</dbReference>
<sequence>MRCKRRSGSAQTCSKASALVAETRNLLLELCHCHNKCVVFTHTATEALNTIIRGLQLKDGMKIYLSPFEHNSVTRTLHYLSKNCDFTVFDLAFDKGNGRYDLDGISEQFLRNNPNVVIVSHASNVCGVVAPILEIAKVAKEYDAATVFDMCQTMGLIDTDLSLDAVDYAVFAGHKTLYSPFGVAGFISKASPLLAPLIYGGTGIDSASPELPSTIPERYEAASPNIQAIAGLNASLRWIMETGIGNIFQREQANRDRLVALLKGYDNIHIVPQADGDSIGVVSCVFDGYGSDNIGHVLSDHNIAVRTGLHCSPAAHRFLGTFPGGTVRFSVSFFNNDEDFALLEDALSYIQSNS</sequence>
<comment type="caution">
    <text evidence="2">The sequence shown here is derived from an EMBL/GenBank/DDBJ whole genome shotgun (WGS) entry which is preliminary data.</text>
</comment>
<dbReference type="InterPro" id="IPR000192">
    <property type="entry name" value="Aminotrans_V_dom"/>
</dbReference>
<dbReference type="PANTHER" id="PTHR43586">
    <property type="entry name" value="CYSTEINE DESULFURASE"/>
    <property type="match status" value="1"/>
</dbReference>
<evidence type="ECO:0000313" key="3">
    <source>
        <dbReference type="Proteomes" id="UP001205919"/>
    </source>
</evidence>
<dbReference type="Gene3D" id="3.90.1150.10">
    <property type="entry name" value="Aspartate Aminotransferase, domain 1"/>
    <property type="match status" value="1"/>
</dbReference>
<evidence type="ECO:0000313" key="2">
    <source>
        <dbReference type="EMBL" id="MCQ4815362.1"/>
    </source>
</evidence>
<dbReference type="Proteomes" id="UP001205919">
    <property type="component" value="Unassembled WGS sequence"/>
</dbReference>
<keyword evidence="3" id="KW-1185">Reference proteome</keyword>
<dbReference type="Gene3D" id="3.40.640.10">
    <property type="entry name" value="Type I PLP-dependent aspartate aminotransferase-like (Major domain)"/>
    <property type="match status" value="1"/>
</dbReference>
<proteinExistence type="predicted"/>
<dbReference type="SUPFAM" id="SSF53383">
    <property type="entry name" value="PLP-dependent transferases"/>
    <property type="match status" value="1"/>
</dbReference>
<dbReference type="Pfam" id="PF00266">
    <property type="entry name" value="Aminotran_5"/>
    <property type="match status" value="1"/>
</dbReference>
<dbReference type="InterPro" id="IPR015421">
    <property type="entry name" value="PyrdxlP-dep_Trfase_major"/>
</dbReference>
<reference evidence="2 3" key="1">
    <citation type="submission" date="2022-06" db="EMBL/GenBank/DDBJ databases">
        <title>Isolation of gut microbiota from human fecal samples.</title>
        <authorList>
            <person name="Pamer E.G."/>
            <person name="Barat B."/>
            <person name="Waligurski E."/>
            <person name="Medina S."/>
            <person name="Paddock L."/>
            <person name="Mostad J."/>
        </authorList>
    </citation>
    <scope>NUCLEOTIDE SEQUENCE [LARGE SCALE GENOMIC DNA]</scope>
    <source>
        <strain evidence="2 3">DFI.9.90</strain>
    </source>
</reference>
<keyword evidence="2" id="KW-0032">Aminotransferase</keyword>
<name>A0AAW5KAP7_9BACT</name>
<dbReference type="InterPro" id="IPR015424">
    <property type="entry name" value="PyrdxlP-dep_Trfase"/>
</dbReference>
<gene>
    <name evidence="2" type="ORF">NE630_13060</name>
</gene>
<accession>A0AAW5KAP7</accession>
<dbReference type="EMBL" id="JANFYT010000034">
    <property type="protein sequence ID" value="MCQ4815362.1"/>
    <property type="molecule type" value="Genomic_DNA"/>
</dbReference>
<feature type="domain" description="Aminotransferase class V" evidence="1">
    <location>
        <begin position="10"/>
        <end position="340"/>
    </location>
</feature>
<organism evidence="2 3">
    <name type="scientific">Cloacibacillus evryensis</name>
    <dbReference type="NCBI Taxonomy" id="508460"/>
    <lineage>
        <taxon>Bacteria</taxon>
        <taxon>Thermotogati</taxon>
        <taxon>Synergistota</taxon>
        <taxon>Synergistia</taxon>
        <taxon>Synergistales</taxon>
        <taxon>Synergistaceae</taxon>
        <taxon>Cloacibacillus</taxon>
    </lineage>
</organism>
<evidence type="ECO:0000259" key="1">
    <source>
        <dbReference type="Pfam" id="PF00266"/>
    </source>
</evidence>
<protein>
    <submittedName>
        <fullName evidence="2">Aminotransferase class V-fold PLP-dependent enzyme</fullName>
    </submittedName>
</protein>
<dbReference type="PANTHER" id="PTHR43586:SF4">
    <property type="entry name" value="ISOPENICILLIN N EPIMERASE"/>
    <property type="match status" value="1"/>
</dbReference>